<reference evidence="7" key="2">
    <citation type="journal article" date="2021" name="Microbiome">
        <title>Successional dynamics and alternative stable states in a saline activated sludge microbial community over 9 years.</title>
        <authorList>
            <person name="Wang Y."/>
            <person name="Ye J."/>
            <person name="Ju F."/>
            <person name="Liu L."/>
            <person name="Boyd J.A."/>
            <person name="Deng Y."/>
            <person name="Parks D.H."/>
            <person name="Jiang X."/>
            <person name="Yin X."/>
            <person name="Woodcroft B.J."/>
            <person name="Tyson G.W."/>
            <person name="Hugenholtz P."/>
            <person name="Polz M.F."/>
            <person name="Zhang T."/>
        </authorList>
    </citation>
    <scope>NUCLEOTIDE SEQUENCE</scope>
    <source>
        <strain evidence="7">HKST-UBA01</strain>
    </source>
</reference>
<evidence type="ECO:0000259" key="6">
    <source>
        <dbReference type="Pfam" id="PF12698"/>
    </source>
</evidence>
<feature type="non-terminal residue" evidence="7">
    <location>
        <position position="280"/>
    </location>
</feature>
<dbReference type="Proteomes" id="UP000701698">
    <property type="component" value="Unassembled WGS sequence"/>
</dbReference>
<feature type="transmembrane region" description="Helical" evidence="5">
    <location>
        <begin position="177"/>
        <end position="202"/>
    </location>
</feature>
<keyword evidence="4 5" id="KW-0472">Membrane</keyword>
<dbReference type="AlphaFoldDB" id="A0A955RQK6"/>
<gene>
    <name evidence="7" type="ORF">KC571_04460</name>
</gene>
<dbReference type="Pfam" id="PF12698">
    <property type="entry name" value="ABC2_membrane_3"/>
    <property type="match status" value="1"/>
</dbReference>
<keyword evidence="3 5" id="KW-1133">Transmembrane helix</keyword>
<keyword evidence="2 5" id="KW-0812">Transmembrane</keyword>
<evidence type="ECO:0000256" key="5">
    <source>
        <dbReference type="SAM" id="Phobius"/>
    </source>
</evidence>
<evidence type="ECO:0000256" key="3">
    <source>
        <dbReference type="ARBA" id="ARBA00022989"/>
    </source>
</evidence>
<evidence type="ECO:0000256" key="1">
    <source>
        <dbReference type="ARBA" id="ARBA00004141"/>
    </source>
</evidence>
<proteinExistence type="predicted"/>
<reference evidence="7" key="1">
    <citation type="submission" date="2020-04" db="EMBL/GenBank/DDBJ databases">
        <authorList>
            <person name="Zhang T."/>
        </authorList>
    </citation>
    <scope>NUCLEOTIDE SEQUENCE</scope>
    <source>
        <strain evidence="7">HKST-UBA01</strain>
    </source>
</reference>
<organism evidence="7 8">
    <name type="scientific">candidate division WWE3 bacterium</name>
    <dbReference type="NCBI Taxonomy" id="2053526"/>
    <lineage>
        <taxon>Bacteria</taxon>
        <taxon>Katanobacteria</taxon>
    </lineage>
</organism>
<sequence length="280" mass="31218">MMHNINLVAKREYIKVVRKKSFWISTFLFPLLMIVLSFVSGYSSQEAERKVQEEAANVDSIVIIDQAGIIKETQYVGPFQKGTDVDSNIEKIKNGEIDALFIYPTDILSTGEIYVYAPDTGIVSRSRFNGPASEIARQSILAEISNQSKLARFQQGFTVQSTTYDQGEEVVFALQDLVVPIVSIIIYFLLIFLATNFLLMSVSEEKETRMIEIILSILTPKELIWGKIIGLTGVIFTQMAVLAASAVGIFHYATAQFPLPIDLSSVVIEPGQVIISLFYL</sequence>
<evidence type="ECO:0000256" key="2">
    <source>
        <dbReference type="ARBA" id="ARBA00022692"/>
    </source>
</evidence>
<accession>A0A955RQK6</accession>
<evidence type="ECO:0000313" key="8">
    <source>
        <dbReference type="Proteomes" id="UP000701698"/>
    </source>
</evidence>
<evidence type="ECO:0000256" key="4">
    <source>
        <dbReference type="ARBA" id="ARBA00023136"/>
    </source>
</evidence>
<dbReference type="GO" id="GO:0016020">
    <property type="term" value="C:membrane"/>
    <property type="evidence" value="ECO:0007669"/>
    <property type="project" value="UniProtKB-SubCell"/>
</dbReference>
<feature type="domain" description="ABC-2 type transporter transmembrane" evidence="6">
    <location>
        <begin position="20"/>
        <end position="262"/>
    </location>
</feature>
<feature type="transmembrane region" description="Helical" evidence="5">
    <location>
        <begin position="223"/>
        <end position="253"/>
    </location>
</feature>
<comment type="subcellular location">
    <subcellularLocation>
        <location evidence="1">Membrane</location>
        <topology evidence="1">Multi-pass membrane protein</topology>
    </subcellularLocation>
</comment>
<protein>
    <submittedName>
        <fullName evidence="7">ABC transporter permease</fullName>
    </submittedName>
</protein>
<evidence type="ECO:0000313" key="7">
    <source>
        <dbReference type="EMBL" id="MCA9390628.1"/>
    </source>
</evidence>
<dbReference type="EMBL" id="JAGQKX010000156">
    <property type="protein sequence ID" value="MCA9390628.1"/>
    <property type="molecule type" value="Genomic_DNA"/>
</dbReference>
<dbReference type="GO" id="GO:0140359">
    <property type="term" value="F:ABC-type transporter activity"/>
    <property type="evidence" value="ECO:0007669"/>
    <property type="project" value="InterPro"/>
</dbReference>
<dbReference type="PANTHER" id="PTHR43471">
    <property type="entry name" value="ABC TRANSPORTER PERMEASE"/>
    <property type="match status" value="1"/>
</dbReference>
<dbReference type="InterPro" id="IPR013525">
    <property type="entry name" value="ABC2_TM"/>
</dbReference>
<feature type="transmembrane region" description="Helical" evidence="5">
    <location>
        <begin position="21"/>
        <end position="42"/>
    </location>
</feature>
<name>A0A955RQK6_UNCKA</name>
<dbReference type="PANTHER" id="PTHR43471:SF1">
    <property type="entry name" value="ABC TRANSPORTER PERMEASE PROTEIN NOSY-RELATED"/>
    <property type="match status" value="1"/>
</dbReference>
<comment type="caution">
    <text evidence="7">The sequence shown here is derived from an EMBL/GenBank/DDBJ whole genome shotgun (WGS) entry which is preliminary data.</text>
</comment>